<evidence type="ECO:0000313" key="1">
    <source>
        <dbReference type="EMBL" id="KWW21295.1"/>
    </source>
</evidence>
<dbReference type="AlphaFoldDB" id="A0A109N0L5"/>
<reference evidence="1 2" key="1">
    <citation type="submission" date="2015-11" db="EMBL/GenBank/DDBJ databases">
        <title>Genome Sequence of Bacillus simplex strain VanAntwerpen2.</title>
        <authorList>
            <person name="Couger M.B."/>
        </authorList>
    </citation>
    <scope>NUCLEOTIDE SEQUENCE [LARGE SCALE GENOMIC DNA]</scope>
    <source>
        <strain evidence="1 2">VanAntwerpen02</strain>
    </source>
</reference>
<name>A0A109N0L5_9BACI</name>
<comment type="caution">
    <text evidence="1">The sequence shown here is derived from an EMBL/GenBank/DDBJ whole genome shotgun (WGS) entry which is preliminary data.</text>
</comment>
<keyword evidence="2" id="KW-1185">Reference proteome</keyword>
<dbReference type="EMBL" id="LNNH01000012">
    <property type="protein sequence ID" value="KWW21295.1"/>
    <property type="molecule type" value="Genomic_DNA"/>
</dbReference>
<sequence>MSQVNINSLINIKKKAANLVAFFYCKRKNRQICILGLIDNESLAGLVNIAKKPILNLIIIVFIIGHSYMKVV</sequence>
<accession>A0A109N0L5</accession>
<evidence type="ECO:0000313" key="2">
    <source>
        <dbReference type="Proteomes" id="UP000064189"/>
    </source>
</evidence>
<proteinExistence type="predicted"/>
<gene>
    <name evidence="1" type="ORF">AS888_17025</name>
</gene>
<protein>
    <submittedName>
        <fullName evidence="1">Uncharacterized protein</fullName>
    </submittedName>
</protein>
<organism evidence="1 2">
    <name type="scientific">Peribacillus simplex</name>
    <dbReference type="NCBI Taxonomy" id="1478"/>
    <lineage>
        <taxon>Bacteria</taxon>
        <taxon>Bacillati</taxon>
        <taxon>Bacillota</taxon>
        <taxon>Bacilli</taxon>
        <taxon>Bacillales</taxon>
        <taxon>Bacillaceae</taxon>
        <taxon>Peribacillus</taxon>
    </lineage>
</organism>
<dbReference type="Proteomes" id="UP000064189">
    <property type="component" value="Unassembled WGS sequence"/>
</dbReference>